<reference evidence="2 3" key="1">
    <citation type="submission" date="2019-02" db="EMBL/GenBank/DDBJ databases">
        <title>Bacterial novel species Mucilaginibacter sp. 17JY9-4 isolated from soil.</title>
        <authorList>
            <person name="Jung H.-Y."/>
        </authorList>
    </citation>
    <scope>NUCLEOTIDE SEQUENCE [LARGE SCALE GENOMIC DNA]</scope>
    <source>
        <strain evidence="2 3">17JY9-4</strain>
    </source>
</reference>
<keyword evidence="3" id="KW-1185">Reference proteome</keyword>
<protein>
    <submittedName>
        <fullName evidence="2">Uncharacterized protein</fullName>
    </submittedName>
</protein>
<comment type="caution">
    <text evidence="2">The sequence shown here is derived from an EMBL/GenBank/DDBJ whole genome shotgun (WGS) entry which is preliminary data.</text>
</comment>
<evidence type="ECO:0000256" key="1">
    <source>
        <dbReference type="SAM" id="Phobius"/>
    </source>
</evidence>
<proteinExistence type="predicted"/>
<accession>A0A4Q5LQ07</accession>
<feature type="transmembrane region" description="Helical" evidence="1">
    <location>
        <begin position="174"/>
        <end position="192"/>
    </location>
</feature>
<dbReference type="EMBL" id="SEWG01000002">
    <property type="protein sequence ID" value="RYU91507.1"/>
    <property type="molecule type" value="Genomic_DNA"/>
</dbReference>
<keyword evidence="1" id="KW-0472">Membrane</keyword>
<dbReference type="RefSeq" id="WP_129875764.1">
    <property type="nucleotide sequence ID" value="NZ_SEWG01000002.1"/>
</dbReference>
<dbReference type="AlphaFoldDB" id="A0A4Q5LQ07"/>
<sequence>MISLICLPLLCICYFAYQGQFQKWAAIDMHWFNDTTIEKWNKHFESKINIRAFDNYPNFYITGNENNNRVVVQEVQDICKQMIRNKEYGKGVTVNFTGKSKYRDLVNIIDAAYSLKEIGFIPYNDKVFITVPKPYKPETGVMTIDEGGLIMCGTVTLNNEPSLFNKIISFLKPYYIFWPSIIPFLLMLFFAFRRQFKIHPSN</sequence>
<dbReference type="Proteomes" id="UP000293331">
    <property type="component" value="Unassembled WGS sequence"/>
</dbReference>
<evidence type="ECO:0000313" key="2">
    <source>
        <dbReference type="EMBL" id="RYU91507.1"/>
    </source>
</evidence>
<keyword evidence="1" id="KW-0812">Transmembrane</keyword>
<keyword evidence="1" id="KW-1133">Transmembrane helix</keyword>
<gene>
    <name evidence="2" type="ORF">EWM62_06085</name>
</gene>
<organism evidence="2 3">
    <name type="scientific">Mucilaginibacter terrigena</name>
    <dbReference type="NCBI Taxonomy" id="2492395"/>
    <lineage>
        <taxon>Bacteria</taxon>
        <taxon>Pseudomonadati</taxon>
        <taxon>Bacteroidota</taxon>
        <taxon>Sphingobacteriia</taxon>
        <taxon>Sphingobacteriales</taxon>
        <taxon>Sphingobacteriaceae</taxon>
        <taxon>Mucilaginibacter</taxon>
    </lineage>
</organism>
<evidence type="ECO:0000313" key="3">
    <source>
        <dbReference type="Proteomes" id="UP000293331"/>
    </source>
</evidence>
<name>A0A4Q5LQ07_9SPHI</name>